<dbReference type="GO" id="GO:0005524">
    <property type="term" value="F:ATP binding"/>
    <property type="evidence" value="ECO:0007669"/>
    <property type="project" value="UniProtKB-KW"/>
</dbReference>
<comment type="caution">
    <text evidence="2">The sequence shown here is derived from an EMBL/GenBank/DDBJ whole genome shotgun (WGS) entry which is preliminary data.</text>
</comment>
<proteinExistence type="predicted"/>
<sequence>MEHLINIQANCQVWENLSNFPSRTSARGIEAIGAVRILPLQFDTTNHNLGEMYMKQVRAAELNNIMAIMNYLNDITDHYVLEMQSSKVQNNGISMYLIIKIFFKYTPNKSQITAVFEGIDQLLIHFPHSHVTADEIKIITDRRFTHATEVIRKVKMIETGHFGGLYKTNAVIPQLDSFRLNSKISPVNGKIEFHPTSRGYYNELNYQIPVSETVKSTQEFSLATHVILGQTDGDTVIRYVFTSAEIFPYDKAYISNFHELLSDTYQRNTSVKNEMTVNYLSVYINIMNGIKLPAMQIFIQSDHESNTVLLSNTLVSEIGSNRFEVRPVMHISELHAGQFFASPYDLIHEQASPILERMQYLYSLDEINSIFPAPLIDSKFGFIPMITKKFKPFSRSFEDCKKGGIPLGTTLTDFGNGLDQPFEIPIENLLNHMILTGTTGSGKSTTMGVILNSLLKENVNCLVVEPVKSEYKNTFIKSAQQLGKTVHFFQVETPFIGNTIDASFLRINPLIPYPGISLEQHLSYIHAAITAAFPFYGLTGQVLFDVMYDLFKLTQFKDPMDARIRKGMGLKEKHYFDPQHAPHFFIKKYNSINELITVNNDQITLKTLLGSLPEYFAQNSHQYDPKMAEEMQGALARRLSFMTKGTLGHILSPELWRMGKQGDSNIPNNIENILNENAIIDLHGIPGNEGKALIMSLIFTYLYEARMLRKSHGNDPMHVTVLEESHRFLSANGTQSHATGDHSHALNSTGKFIELFQQSMAEFRAKREGLVIIEQSVSKIIPDIIKFTSTKVMHTVKSYDDRGIMGRAMNLDAGQTQYALHLNPGEAIVLTNGLSNAQLIKVNNLNQ</sequence>
<protein>
    <submittedName>
        <fullName evidence="2">ATP-binding protein</fullName>
    </submittedName>
</protein>
<dbReference type="Pfam" id="PF01935">
    <property type="entry name" value="DUF87"/>
    <property type="match status" value="1"/>
</dbReference>
<dbReference type="OrthoDB" id="8064373at2"/>
<dbReference type="Proteomes" id="UP000304900">
    <property type="component" value="Unassembled WGS sequence"/>
</dbReference>
<dbReference type="SUPFAM" id="SSF52540">
    <property type="entry name" value="P-loop containing nucleoside triphosphate hydrolases"/>
    <property type="match status" value="1"/>
</dbReference>
<name>A0A4U6CMJ3_9BACT</name>
<keyword evidence="2" id="KW-0547">Nucleotide-binding</keyword>
<dbReference type="PANTHER" id="PTHR30121:SF6">
    <property type="entry name" value="SLR6007 PROTEIN"/>
    <property type="match status" value="1"/>
</dbReference>
<evidence type="ECO:0000313" key="3">
    <source>
        <dbReference type="Proteomes" id="UP000304900"/>
    </source>
</evidence>
<evidence type="ECO:0000259" key="1">
    <source>
        <dbReference type="Pfam" id="PF01935"/>
    </source>
</evidence>
<dbReference type="InterPro" id="IPR002789">
    <property type="entry name" value="HerA_central"/>
</dbReference>
<dbReference type="PANTHER" id="PTHR30121">
    <property type="entry name" value="UNCHARACTERIZED PROTEIN YJGR-RELATED"/>
    <property type="match status" value="1"/>
</dbReference>
<reference evidence="2 3" key="1">
    <citation type="submission" date="2019-05" db="EMBL/GenBank/DDBJ databases">
        <title>Dyadobacter AR-3-8 sp. nov., isolated from arctic soil.</title>
        <authorList>
            <person name="Chaudhary D.K."/>
        </authorList>
    </citation>
    <scope>NUCLEOTIDE SEQUENCE [LARGE SCALE GENOMIC DNA]</scope>
    <source>
        <strain evidence="2 3">AR-3-8</strain>
    </source>
</reference>
<accession>A0A4U6CMJ3</accession>
<feature type="domain" description="Helicase HerA central" evidence="1">
    <location>
        <begin position="420"/>
        <end position="504"/>
    </location>
</feature>
<keyword evidence="3" id="KW-1185">Reference proteome</keyword>
<dbReference type="Gene3D" id="3.40.50.300">
    <property type="entry name" value="P-loop containing nucleotide triphosphate hydrolases"/>
    <property type="match status" value="2"/>
</dbReference>
<gene>
    <name evidence="2" type="ORF">FDK13_34250</name>
</gene>
<evidence type="ECO:0000313" key="2">
    <source>
        <dbReference type="EMBL" id="TKT85256.1"/>
    </source>
</evidence>
<dbReference type="InterPro" id="IPR051162">
    <property type="entry name" value="T4SS_component"/>
</dbReference>
<keyword evidence="2" id="KW-0067">ATP-binding</keyword>
<dbReference type="InterPro" id="IPR027417">
    <property type="entry name" value="P-loop_NTPase"/>
</dbReference>
<dbReference type="EMBL" id="SZVO01000033">
    <property type="protein sequence ID" value="TKT85256.1"/>
    <property type="molecule type" value="Genomic_DNA"/>
</dbReference>
<dbReference type="RefSeq" id="WP_137344520.1">
    <property type="nucleotide sequence ID" value="NZ_SZVO01000033.1"/>
</dbReference>
<organism evidence="2 3">
    <name type="scientific">Dyadobacter frigoris</name>
    <dbReference type="NCBI Taxonomy" id="2576211"/>
    <lineage>
        <taxon>Bacteria</taxon>
        <taxon>Pseudomonadati</taxon>
        <taxon>Bacteroidota</taxon>
        <taxon>Cytophagia</taxon>
        <taxon>Cytophagales</taxon>
        <taxon>Spirosomataceae</taxon>
        <taxon>Dyadobacter</taxon>
    </lineage>
</organism>
<dbReference type="AlphaFoldDB" id="A0A4U6CMJ3"/>